<dbReference type="RefSeq" id="WP_152100130.1">
    <property type="nucleotide sequence ID" value="NZ_AP021861.1"/>
</dbReference>
<sequence length="130" mass="14883">MKCIRFRPPAEGQPTPTIDIPYHDFLVEKLDTHWTLTPHEREQVLKLLPLIVWDCVNATDEWPAYMPNLGEEFTMFPNHPWMRSMMGALAFEVLTKAALFAQYPDQSPFTPAEVEAASWGRLQGKVPKSA</sequence>
<protein>
    <submittedName>
        <fullName evidence="1">Uncharacterized protein</fullName>
    </submittedName>
</protein>
<name>A0A5K7XF05_9BACT</name>
<reference evidence="2" key="1">
    <citation type="submission" date="2019-10" db="EMBL/GenBank/DDBJ databases">
        <title>Lacipirellula parvula gen. nov., sp. nov., representing a lineage of planctomycetes widespread in freshwater anoxic habitats, and description of the family Lacipirellulaceae.</title>
        <authorList>
            <person name="Dedysh S.N."/>
            <person name="Kulichevskaya I.S."/>
            <person name="Beletsky A.V."/>
            <person name="Rakitin A.L."/>
            <person name="Mardanov A.V."/>
            <person name="Ivanova A.A."/>
            <person name="Saltykova V.X."/>
            <person name="Rijpstra W.I.C."/>
            <person name="Sinninghe Damste J.S."/>
            <person name="Ravin N.V."/>
        </authorList>
    </citation>
    <scope>NUCLEOTIDE SEQUENCE [LARGE SCALE GENOMIC DNA]</scope>
    <source>
        <strain evidence="2">PX69</strain>
    </source>
</reference>
<evidence type="ECO:0000313" key="2">
    <source>
        <dbReference type="Proteomes" id="UP000326837"/>
    </source>
</evidence>
<dbReference type="AlphaFoldDB" id="A0A5K7XF05"/>
<evidence type="ECO:0000313" key="1">
    <source>
        <dbReference type="EMBL" id="BBO34582.1"/>
    </source>
</evidence>
<accession>A0A5K7XF05</accession>
<proteinExistence type="predicted"/>
<dbReference type="EMBL" id="AP021861">
    <property type="protein sequence ID" value="BBO34582.1"/>
    <property type="molecule type" value="Genomic_DNA"/>
</dbReference>
<keyword evidence="2" id="KW-1185">Reference proteome</keyword>
<organism evidence="1 2">
    <name type="scientific">Lacipirellula parvula</name>
    <dbReference type="NCBI Taxonomy" id="2650471"/>
    <lineage>
        <taxon>Bacteria</taxon>
        <taxon>Pseudomonadati</taxon>
        <taxon>Planctomycetota</taxon>
        <taxon>Planctomycetia</taxon>
        <taxon>Pirellulales</taxon>
        <taxon>Lacipirellulaceae</taxon>
        <taxon>Lacipirellula</taxon>
    </lineage>
</organism>
<dbReference type="Proteomes" id="UP000326837">
    <property type="component" value="Chromosome"/>
</dbReference>
<dbReference type="KEGG" id="lpav:PLANPX_4194"/>
<gene>
    <name evidence="1" type="ORF">PLANPX_4194</name>
</gene>